<comment type="caution">
    <text evidence="1">The sequence shown here is derived from an EMBL/GenBank/DDBJ whole genome shotgun (WGS) entry which is preliminary data.</text>
</comment>
<name>A0ABW3Q1W1_9BACL</name>
<sequence length="480" mass="55261">MKISELYQLHASQYELDFVDINVDLDLPLFLDSYFIRHFDTPFGRESKSDINSFISYFFNLLKSDLPDDARYLFSFLGEPNETCLGLSVGRPKGRGVGPEDTEKIFKAIIESTAFQEGVLEHLEDIRVFVPGIDKDKVSDMTTNLIRGQLIKYTQNQCRLWGIPLQGNVPSGFVWNRNKLEWEEFHTDMLVVNGKKILLVPKSIVTYSKEYSSQQYSQHFVLHFLQREHLSANSRLVRIRRKTKERYVTKKSVKEDLGTIDKEFLVKFTVKHPEVFKEFKKQSTHSLHSLFNEEINSEQALSDIISYLKAKLPGIPPGATHATEYHRTVMGILELLFYPSITSPSIEEEIHDGRKRIDIVFENSAEKGFFFRLPTVHQVPSSLIMVECKNYSRDVANPELDQMAGRFGPNRGKFGLILCRTIDNMETFLARCNDTCKDDRGYIIPIVDADLMDLLGGFLVSREAAVESFLNERFKKIIIN</sequence>
<accession>A0ABW3Q1W1</accession>
<evidence type="ECO:0000313" key="1">
    <source>
        <dbReference type="EMBL" id="MFD1131743.1"/>
    </source>
</evidence>
<proteinExistence type="predicted"/>
<organism evidence="1 2">
    <name type="scientific">Paenibacillus provencensis</name>
    <dbReference type="NCBI Taxonomy" id="441151"/>
    <lineage>
        <taxon>Bacteria</taxon>
        <taxon>Bacillati</taxon>
        <taxon>Bacillota</taxon>
        <taxon>Bacilli</taxon>
        <taxon>Bacillales</taxon>
        <taxon>Paenibacillaceae</taxon>
        <taxon>Paenibacillus</taxon>
    </lineage>
</organism>
<protein>
    <recommendedName>
        <fullName evidence="3">Restriction endonuclease</fullName>
    </recommendedName>
</protein>
<evidence type="ECO:0008006" key="3">
    <source>
        <dbReference type="Google" id="ProtNLM"/>
    </source>
</evidence>
<keyword evidence="2" id="KW-1185">Reference proteome</keyword>
<evidence type="ECO:0000313" key="2">
    <source>
        <dbReference type="Proteomes" id="UP001597169"/>
    </source>
</evidence>
<dbReference type="Proteomes" id="UP001597169">
    <property type="component" value="Unassembled WGS sequence"/>
</dbReference>
<reference evidence="2" key="1">
    <citation type="journal article" date="2019" name="Int. J. Syst. Evol. Microbiol.">
        <title>The Global Catalogue of Microorganisms (GCM) 10K type strain sequencing project: providing services to taxonomists for standard genome sequencing and annotation.</title>
        <authorList>
            <consortium name="The Broad Institute Genomics Platform"/>
            <consortium name="The Broad Institute Genome Sequencing Center for Infectious Disease"/>
            <person name="Wu L."/>
            <person name="Ma J."/>
        </authorList>
    </citation>
    <scope>NUCLEOTIDE SEQUENCE [LARGE SCALE GENOMIC DNA]</scope>
    <source>
        <strain evidence="2">CCUG 53519</strain>
    </source>
</reference>
<dbReference type="RefSeq" id="WP_251584278.1">
    <property type="nucleotide sequence ID" value="NZ_JBHTKX010000016.1"/>
</dbReference>
<dbReference type="EMBL" id="JBHTKX010000016">
    <property type="protein sequence ID" value="MFD1131743.1"/>
    <property type="molecule type" value="Genomic_DNA"/>
</dbReference>
<gene>
    <name evidence="1" type="ORF">ACFQ3J_26925</name>
</gene>